<sequence length="23" mass="2659">MIIKWIVLSESSSKTIIIPNKEE</sequence>
<evidence type="ECO:0000313" key="2">
    <source>
        <dbReference type="Proteomes" id="UP000324832"/>
    </source>
</evidence>
<name>A0A5E4R4G9_9NEOP</name>
<evidence type="ECO:0000313" key="1">
    <source>
        <dbReference type="EMBL" id="VVD04884.1"/>
    </source>
</evidence>
<proteinExistence type="predicted"/>
<dbReference type="EMBL" id="FZQP02006907">
    <property type="protein sequence ID" value="VVD04884.1"/>
    <property type="molecule type" value="Genomic_DNA"/>
</dbReference>
<organism evidence="1 2">
    <name type="scientific">Leptidea sinapis</name>
    <dbReference type="NCBI Taxonomy" id="189913"/>
    <lineage>
        <taxon>Eukaryota</taxon>
        <taxon>Metazoa</taxon>
        <taxon>Ecdysozoa</taxon>
        <taxon>Arthropoda</taxon>
        <taxon>Hexapoda</taxon>
        <taxon>Insecta</taxon>
        <taxon>Pterygota</taxon>
        <taxon>Neoptera</taxon>
        <taxon>Endopterygota</taxon>
        <taxon>Lepidoptera</taxon>
        <taxon>Glossata</taxon>
        <taxon>Ditrysia</taxon>
        <taxon>Papilionoidea</taxon>
        <taxon>Pieridae</taxon>
        <taxon>Dismorphiinae</taxon>
        <taxon>Leptidea</taxon>
    </lineage>
</organism>
<accession>A0A5E4R4G9</accession>
<dbReference type="AlphaFoldDB" id="A0A5E4R4G9"/>
<keyword evidence="2" id="KW-1185">Reference proteome</keyword>
<reference evidence="1 2" key="1">
    <citation type="submission" date="2017-07" db="EMBL/GenBank/DDBJ databases">
        <authorList>
            <person name="Talla V."/>
            <person name="Backstrom N."/>
        </authorList>
    </citation>
    <scope>NUCLEOTIDE SEQUENCE [LARGE SCALE GENOMIC DNA]</scope>
</reference>
<gene>
    <name evidence="1" type="ORF">LSINAPIS_LOCUS14548</name>
</gene>
<dbReference type="Proteomes" id="UP000324832">
    <property type="component" value="Unassembled WGS sequence"/>
</dbReference>
<protein>
    <submittedName>
        <fullName evidence="1">Uncharacterized protein</fullName>
    </submittedName>
</protein>